<sequence>MYQDSVFRVFSKFLLRKKIGEEEIQASTVRAKVLLAAEIQIILENASIIIAVMMWIFFYPMRDLFAITPLVAVMTAGPLAGSVVIQLVIASAFDVATRVLNQYHGSRLPFRTVWKGLMQYRWRISVMRGPGYLSRLGINAGFPLLAADRSPSSVYTMCVMATVSQIYIVARVAGDNGTESIRITDLVDQNSRQYLHLLEAEAVGSSSLQLAPPSTGSRNLAWPLVLQIFRRPQRYRTKITRQMVELPSPTRRGFVHRTGRLRLQDLPLNFTLPHHKAFHNVLTRSVTVVRYPEGIRIPRAKRPQPNRPQSAAGNPKQTVRGLGFPSTKGCKECHVGDASAGCEVRRLTNSAGAADTGGSGALAWSAQVLEALTSANPRTPPAQRTFCVKKEGGSLERTRKQQSDKAVERFMYSIFLIRSLACSRKRPPQTSPFTLALVESLVADLLASGHVVPAVMNNFLITHHRASSKSANRLRSVLSRGPITLSFHPLPPHLSVLVEGLKLGTPLHEKLPPYTVCVLGSPNFAPSFFRRTCIVPVMRLFHMREAFLTGLREIAHQKTLMTPSHAPRPTLNGKSDTYLPPSAAAFFLFFLITFAFLSTLIADLGKESDGKAPGSALREPFERKFTFR</sequence>
<reference evidence="4" key="1">
    <citation type="journal article" date="2018" name="Nat. Microbiol.">
        <title>Leveraging single-cell genomics to expand the fungal tree of life.</title>
        <authorList>
            <person name="Ahrendt S.R."/>
            <person name="Quandt C.A."/>
            <person name="Ciobanu D."/>
            <person name="Clum A."/>
            <person name="Salamov A."/>
            <person name="Andreopoulos B."/>
            <person name="Cheng J.F."/>
            <person name="Woyke T."/>
            <person name="Pelin A."/>
            <person name="Henrissat B."/>
            <person name="Reynolds N.K."/>
            <person name="Benny G.L."/>
            <person name="Smith M.E."/>
            <person name="James T.Y."/>
            <person name="Grigoriev I.V."/>
        </authorList>
    </citation>
    <scope>NUCLEOTIDE SEQUENCE [LARGE SCALE GENOMIC DNA]</scope>
</reference>
<evidence type="ECO:0000313" key="4">
    <source>
        <dbReference type="Proteomes" id="UP000269721"/>
    </source>
</evidence>
<feature type="region of interest" description="Disordered" evidence="1">
    <location>
        <begin position="297"/>
        <end position="321"/>
    </location>
</feature>
<name>A0A4P9WGZ5_9FUNG</name>
<keyword evidence="2" id="KW-0472">Membrane</keyword>
<organism evidence="3 4">
    <name type="scientific">Blyttiomyces helicus</name>
    <dbReference type="NCBI Taxonomy" id="388810"/>
    <lineage>
        <taxon>Eukaryota</taxon>
        <taxon>Fungi</taxon>
        <taxon>Fungi incertae sedis</taxon>
        <taxon>Chytridiomycota</taxon>
        <taxon>Chytridiomycota incertae sedis</taxon>
        <taxon>Chytridiomycetes</taxon>
        <taxon>Chytridiomycetes incertae sedis</taxon>
        <taxon>Blyttiomyces</taxon>
    </lineage>
</organism>
<gene>
    <name evidence="3" type="ORF">BDK51DRAFT_29148</name>
</gene>
<dbReference type="AlphaFoldDB" id="A0A4P9WGZ5"/>
<evidence type="ECO:0000256" key="2">
    <source>
        <dbReference type="SAM" id="Phobius"/>
    </source>
</evidence>
<dbReference type="Proteomes" id="UP000269721">
    <property type="component" value="Unassembled WGS sequence"/>
</dbReference>
<feature type="compositionally biased region" description="Polar residues" evidence="1">
    <location>
        <begin position="307"/>
        <end position="317"/>
    </location>
</feature>
<keyword evidence="2" id="KW-0812">Transmembrane</keyword>
<keyword evidence="4" id="KW-1185">Reference proteome</keyword>
<evidence type="ECO:0000313" key="3">
    <source>
        <dbReference type="EMBL" id="RKO90320.1"/>
    </source>
</evidence>
<evidence type="ECO:0000256" key="1">
    <source>
        <dbReference type="SAM" id="MobiDB-lite"/>
    </source>
</evidence>
<protein>
    <submittedName>
        <fullName evidence="3">Uncharacterized protein</fullName>
    </submittedName>
</protein>
<feature type="transmembrane region" description="Helical" evidence="2">
    <location>
        <begin position="39"/>
        <end position="58"/>
    </location>
</feature>
<accession>A0A4P9WGZ5</accession>
<feature type="transmembrane region" description="Helical" evidence="2">
    <location>
        <begin position="578"/>
        <end position="602"/>
    </location>
</feature>
<keyword evidence="2" id="KW-1133">Transmembrane helix</keyword>
<dbReference type="EMBL" id="KZ995613">
    <property type="protein sequence ID" value="RKO90320.1"/>
    <property type="molecule type" value="Genomic_DNA"/>
</dbReference>
<feature type="transmembrane region" description="Helical" evidence="2">
    <location>
        <begin position="70"/>
        <end position="93"/>
    </location>
</feature>
<proteinExistence type="predicted"/>